<dbReference type="PROSITE" id="PS01246">
    <property type="entry name" value="UPF0003"/>
    <property type="match status" value="1"/>
</dbReference>
<feature type="transmembrane region" description="Helical" evidence="9">
    <location>
        <begin position="200"/>
        <end position="218"/>
    </location>
</feature>
<evidence type="ECO:0000256" key="7">
    <source>
        <dbReference type="ARBA" id="ARBA00023136"/>
    </source>
</evidence>
<dbReference type="Pfam" id="PF21082">
    <property type="entry name" value="MS_channel_3rd"/>
    <property type="match status" value="1"/>
</dbReference>
<feature type="transmembrane region" description="Helical" evidence="9">
    <location>
        <begin position="429"/>
        <end position="449"/>
    </location>
</feature>
<comment type="similarity">
    <text evidence="2">Belongs to the MscS (TC 1.A.23) family.</text>
</comment>
<dbReference type="FunFam" id="1.10.287.1260:FF:000002">
    <property type="entry name" value="Potassium efflux system KefA"/>
    <property type="match status" value="1"/>
</dbReference>
<dbReference type="PANTHER" id="PTHR30347">
    <property type="entry name" value="POTASSIUM CHANNEL RELATED"/>
    <property type="match status" value="1"/>
</dbReference>
<dbReference type="Gene3D" id="2.30.30.60">
    <property type="match status" value="1"/>
</dbReference>
<keyword evidence="5" id="KW-0732">Signal</keyword>
<keyword evidence="4 9" id="KW-0812">Transmembrane</keyword>
<dbReference type="NCBIfam" id="NF008180">
    <property type="entry name" value="PRK10929.1"/>
    <property type="match status" value="1"/>
</dbReference>
<feature type="transmembrane region" description="Helical" evidence="9">
    <location>
        <begin position="166"/>
        <end position="188"/>
    </location>
</feature>
<gene>
    <name evidence="14" type="ORF">NCTC13635_04513</name>
</gene>
<evidence type="ECO:0000259" key="12">
    <source>
        <dbReference type="Pfam" id="PF21082"/>
    </source>
</evidence>
<feature type="transmembrane region" description="Helical" evidence="9">
    <location>
        <begin position="117"/>
        <end position="136"/>
    </location>
</feature>
<dbReference type="SUPFAM" id="SSF82861">
    <property type="entry name" value="Mechanosensitive channel protein MscS (YggB), transmembrane region"/>
    <property type="match status" value="1"/>
</dbReference>
<dbReference type="InterPro" id="IPR025692">
    <property type="entry name" value="MscS_IM_dom1"/>
</dbReference>
<reference evidence="14 15" key="1">
    <citation type="submission" date="2018-12" db="EMBL/GenBank/DDBJ databases">
        <authorList>
            <consortium name="Pathogen Informatics"/>
        </authorList>
    </citation>
    <scope>NUCLEOTIDE SEQUENCE [LARGE SCALE GENOMIC DNA]</scope>
    <source>
        <strain evidence="14 15">NCTC13635</strain>
    </source>
</reference>
<feature type="domain" description="Mechanosensitive ion channel inner membrane" evidence="11">
    <location>
        <begin position="78"/>
        <end position="415"/>
    </location>
</feature>
<sequence length="710" mass="79256">MLELTKLKVANGQLEDALKEINEATHRYLFWTSDVSPIGFSWPLEIVQDLRRLISLDTISELGKASAMMLTSKETLLPLFAALLLVGFSISSRRHFTRFLERSSARVGKVTQDHFWLTLRTVFWSILVASAAAGAVDDARLWSASPPGRSRWRWRLAMESPRRWPLLWVVMICATFARPNGLFIAHFGWPRSRVAKAMRYYLMSIGLIVPLIMALIMFDNLNDREFSASLGRLCFLLICGALAVVTLSLKHAGIPLYLDKEGNGDNMVNRLLWNLMLGAPLVAMLAAAVGYLATAQALLARLETSVAIWFLLLVVYHIIRRWMLIQRRRLAFDRARHRRAEILAQRARGEDEPVHVSSPEGSVETEVSEVDLDAISTQSLRLVRSLLMLIALLSVIVLWSEIHSAFGFLENISLWDVTSTVQGVESLEPITLGAVLIAILVLIITTQLVRNLPALLELAILQHLDLTPGTGYAITTITKYLLMLVGGLVGFSMIGIEWSKLQWLVAALGVGLGFGLQEIFANFISGLIILFEKPIRIGDTVTIRDLTGSVTRINTRATTISDWDRKEIIVPNKAFITEQFINWSLSDSVTRVVLTVPAPVDADTEEVTKILIAAAHRCSLVIDTPAPEAFLVDLQQGIQIFELRIFAAEMGHRMPLRHEMHQLILAGFREHGIDMPFPPFQMRLESIDGRQSSKTMTSAGKTSRRTAGSL</sequence>
<dbReference type="Pfam" id="PF21088">
    <property type="entry name" value="MS_channel_1st"/>
    <property type="match status" value="1"/>
</dbReference>
<dbReference type="Pfam" id="PF12794">
    <property type="entry name" value="MscS_TM"/>
    <property type="match status" value="1"/>
</dbReference>
<dbReference type="InterPro" id="IPR023408">
    <property type="entry name" value="MscS_beta-dom_sf"/>
</dbReference>
<evidence type="ECO:0000256" key="6">
    <source>
        <dbReference type="ARBA" id="ARBA00022989"/>
    </source>
</evidence>
<dbReference type="InterPro" id="IPR006685">
    <property type="entry name" value="MscS_channel_2nd"/>
</dbReference>
<dbReference type="SUPFAM" id="SSF50182">
    <property type="entry name" value="Sm-like ribonucleoproteins"/>
    <property type="match status" value="1"/>
</dbReference>
<dbReference type="GO" id="GO:0005886">
    <property type="term" value="C:plasma membrane"/>
    <property type="evidence" value="ECO:0007669"/>
    <property type="project" value="UniProtKB-SubCell"/>
</dbReference>
<feature type="transmembrane region" description="Helical" evidence="9">
    <location>
        <begin position="504"/>
        <end position="531"/>
    </location>
</feature>
<feature type="domain" description="Mechanosensitive ion channel MscS C-terminal" evidence="12">
    <location>
        <begin position="592"/>
        <end position="675"/>
    </location>
</feature>
<feature type="transmembrane region" description="Helical" evidence="9">
    <location>
        <begin position="386"/>
        <end position="409"/>
    </location>
</feature>
<dbReference type="EMBL" id="LR134162">
    <property type="protein sequence ID" value="VEB04542.1"/>
    <property type="molecule type" value="Genomic_DNA"/>
</dbReference>
<evidence type="ECO:0000259" key="10">
    <source>
        <dbReference type="Pfam" id="PF00924"/>
    </source>
</evidence>
<evidence type="ECO:0000259" key="13">
    <source>
        <dbReference type="Pfam" id="PF21088"/>
    </source>
</evidence>
<evidence type="ECO:0000256" key="8">
    <source>
        <dbReference type="SAM" id="MobiDB-lite"/>
    </source>
</evidence>
<feature type="compositionally biased region" description="Polar residues" evidence="8">
    <location>
        <begin position="689"/>
        <end position="710"/>
    </location>
</feature>
<evidence type="ECO:0000256" key="1">
    <source>
        <dbReference type="ARBA" id="ARBA00004651"/>
    </source>
</evidence>
<keyword evidence="6 9" id="KW-1133">Transmembrane helix</keyword>
<dbReference type="InterPro" id="IPR049142">
    <property type="entry name" value="MS_channel_1st"/>
</dbReference>
<comment type="subcellular location">
    <subcellularLocation>
        <location evidence="1">Cell membrane</location>
        <topology evidence="1">Multi-pass membrane protein</topology>
    </subcellularLocation>
</comment>
<feature type="transmembrane region" description="Helical" evidence="9">
    <location>
        <begin position="271"/>
        <end position="292"/>
    </location>
</feature>
<feature type="transmembrane region" description="Helical" evidence="9">
    <location>
        <begin position="76"/>
        <end position="96"/>
    </location>
</feature>
<feature type="region of interest" description="Disordered" evidence="8">
    <location>
        <begin position="688"/>
        <end position="710"/>
    </location>
</feature>
<dbReference type="InterPro" id="IPR049278">
    <property type="entry name" value="MS_channel_C"/>
</dbReference>
<evidence type="ECO:0000256" key="5">
    <source>
        <dbReference type="ARBA" id="ARBA00022729"/>
    </source>
</evidence>
<name>A0A3S4KGU5_KLEPN</name>
<keyword evidence="7 9" id="KW-0472">Membrane</keyword>
<evidence type="ECO:0000256" key="9">
    <source>
        <dbReference type="SAM" id="Phobius"/>
    </source>
</evidence>
<dbReference type="Gene3D" id="3.30.70.100">
    <property type="match status" value="1"/>
</dbReference>
<dbReference type="InterPro" id="IPR052702">
    <property type="entry name" value="MscS-like_channel"/>
</dbReference>
<evidence type="ECO:0000313" key="15">
    <source>
        <dbReference type="Proteomes" id="UP000282433"/>
    </source>
</evidence>
<proteinExistence type="inferred from homology"/>
<dbReference type="InterPro" id="IPR006686">
    <property type="entry name" value="MscS_channel_CS"/>
</dbReference>
<evidence type="ECO:0000256" key="4">
    <source>
        <dbReference type="ARBA" id="ARBA00022692"/>
    </source>
</evidence>
<feature type="transmembrane region" description="Helical" evidence="9">
    <location>
        <begin position="298"/>
        <end position="319"/>
    </location>
</feature>
<dbReference type="PANTHER" id="PTHR30347:SF9">
    <property type="entry name" value="MINICONDUCTANCE MECHANOSENSITIVE CHANNEL MSCM"/>
    <property type="match status" value="1"/>
</dbReference>
<evidence type="ECO:0000259" key="11">
    <source>
        <dbReference type="Pfam" id="PF12794"/>
    </source>
</evidence>
<evidence type="ECO:0000313" key="14">
    <source>
        <dbReference type="EMBL" id="VEB04542.1"/>
    </source>
</evidence>
<feature type="domain" description="Mechanosensitive ion channel MscS" evidence="10">
    <location>
        <begin position="519"/>
        <end position="584"/>
    </location>
</feature>
<dbReference type="AlphaFoldDB" id="A0A3S4KGU5"/>
<dbReference type="GO" id="GO:0008381">
    <property type="term" value="F:mechanosensitive monoatomic ion channel activity"/>
    <property type="evidence" value="ECO:0007669"/>
    <property type="project" value="UniProtKB-ARBA"/>
</dbReference>
<protein>
    <submittedName>
        <fullName evidence="14">Potassium efflux system KefA protein</fullName>
    </submittedName>
</protein>
<dbReference type="InterPro" id="IPR010920">
    <property type="entry name" value="LSM_dom_sf"/>
</dbReference>
<dbReference type="Gene3D" id="1.10.287.1260">
    <property type="match status" value="1"/>
</dbReference>
<keyword evidence="3" id="KW-1003">Cell membrane</keyword>
<evidence type="ECO:0000256" key="2">
    <source>
        <dbReference type="ARBA" id="ARBA00008017"/>
    </source>
</evidence>
<feature type="domain" description="Mechanosensitive ion channel transmembrane helices 2/3" evidence="13">
    <location>
        <begin position="476"/>
        <end position="517"/>
    </location>
</feature>
<dbReference type="Pfam" id="PF00924">
    <property type="entry name" value="MS_channel_2nd"/>
    <property type="match status" value="1"/>
</dbReference>
<feature type="transmembrane region" description="Helical" evidence="9">
    <location>
        <begin position="480"/>
        <end position="498"/>
    </location>
</feature>
<dbReference type="InterPro" id="IPR011014">
    <property type="entry name" value="MscS_channel_TM-2"/>
</dbReference>
<evidence type="ECO:0000256" key="3">
    <source>
        <dbReference type="ARBA" id="ARBA00022475"/>
    </source>
</evidence>
<feature type="transmembrane region" description="Helical" evidence="9">
    <location>
        <begin position="230"/>
        <end position="250"/>
    </location>
</feature>
<dbReference type="InterPro" id="IPR011066">
    <property type="entry name" value="MscS_channel_C_sf"/>
</dbReference>
<dbReference type="Proteomes" id="UP000282433">
    <property type="component" value="Chromosome"/>
</dbReference>
<accession>A0A3S4KGU5</accession>
<organism evidence="14 15">
    <name type="scientific">Klebsiella pneumoniae</name>
    <dbReference type="NCBI Taxonomy" id="573"/>
    <lineage>
        <taxon>Bacteria</taxon>
        <taxon>Pseudomonadati</taxon>
        <taxon>Pseudomonadota</taxon>
        <taxon>Gammaproteobacteria</taxon>
        <taxon>Enterobacterales</taxon>
        <taxon>Enterobacteriaceae</taxon>
        <taxon>Klebsiella/Raoultella group</taxon>
        <taxon>Klebsiella</taxon>
        <taxon>Klebsiella pneumoniae complex</taxon>
    </lineage>
</organism>
<dbReference type="SUPFAM" id="SSF82689">
    <property type="entry name" value="Mechanosensitive channel protein MscS (YggB), C-terminal domain"/>
    <property type="match status" value="1"/>
</dbReference>